<evidence type="ECO:0000313" key="1">
    <source>
        <dbReference type="Proteomes" id="UP000694846"/>
    </source>
</evidence>
<sequence length="145" mass="16662">MKQNSYTLKSLSITRWSARADACRALNASWSEIINSLSLIKNNENEKCITRNEAKGLFKSLQSLETAFLTVFWTYVLEQFNITNKTLQGTAIDIGTASKLYTSLINLIRETRDRFDYFEEQAKTMSGIELYQDGKSRLKKKESIL</sequence>
<evidence type="ECO:0000313" key="3">
    <source>
        <dbReference type="RefSeq" id="XP_025421430.1"/>
    </source>
</evidence>
<dbReference type="AlphaFoldDB" id="A0A8B8GF08"/>
<protein>
    <submittedName>
        <fullName evidence="2 3">Uncharacterized protein LOC112691394</fullName>
    </submittedName>
</protein>
<evidence type="ECO:0000313" key="2">
    <source>
        <dbReference type="RefSeq" id="XP_025421422.1"/>
    </source>
</evidence>
<name>A0A8B8GF08_9HEMI</name>
<dbReference type="Proteomes" id="UP000694846">
    <property type="component" value="Unplaced"/>
</dbReference>
<keyword evidence="1" id="KW-1185">Reference proteome</keyword>
<dbReference type="RefSeq" id="XP_025421422.1">
    <property type="nucleotide sequence ID" value="XM_025565637.1"/>
</dbReference>
<accession>A0A8B8GF08</accession>
<dbReference type="RefSeq" id="XP_025421430.1">
    <property type="nucleotide sequence ID" value="XM_025565645.1"/>
</dbReference>
<organism evidence="1 3">
    <name type="scientific">Sipha flava</name>
    <name type="common">yellow sugarcane aphid</name>
    <dbReference type="NCBI Taxonomy" id="143950"/>
    <lineage>
        <taxon>Eukaryota</taxon>
        <taxon>Metazoa</taxon>
        <taxon>Ecdysozoa</taxon>
        <taxon>Arthropoda</taxon>
        <taxon>Hexapoda</taxon>
        <taxon>Insecta</taxon>
        <taxon>Pterygota</taxon>
        <taxon>Neoptera</taxon>
        <taxon>Paraneoptera</taxon>
        <taxon>Hemiptera</taxon>
        <taxon>Sternorrhyncha</taxon>
        <taxon>Aphidomorpha</taxon>
        <taxon>Aphidoidea</taxon>
        <taxon>Aphididae</taxon>
        <taxon>Sipha</taxon>
    </lineage>
</organism>
<dbReference type="OrthoDB" id="6629154at2759"/>
<proteinExistence type="predicted"/>
<reference evidence="2 3" key="1">
    <citation type="submission" date="2025-04" db="UniProtKB">
        <authorList>
            <consortium name="RefSeq"/>
        </authorList>
    </citation>
    <scope>IDENTIFICATION</scope>
    <source>
        <tissue evidence="2 3">Whole body</tissue>
    </source>
</reference>
<dbReference type="GeneID" id="112691394"/>
<gene>
    <name evidence="2 3" type="primary">LOC112691394</name>
</gene>